<dbReference type="GO" id="GO:0031902">
    <property type="term" value="C:late endosome membrane"/>
    <property type="evidence" value="ECO:0007669"/>
    <property type="project" value="TreeGrafter"/>
</dbReference>
<accession>A0A2T9Y0T2</accession>
<proteinExistence type="predicted"/>
<dbReference type="GO" id="GO:0005794">
    <property type="term" value="C:Golgi apparatus"/>
    <property type="evidence" value="ECO:0007669"/>
    <property type="project" value="TreeGrafter"/>
</dbReference>
<evidence type="ECO:0000256" key="6">
    <source>
        <dbReference type="ARBA" id="ARBA00023136"/>
    </source>
</evidence>
<dbReference type="EMBL" id="MBFS01003583">
    <property type="protein sequence ID" value="PVU85894.1"/>
    <property type="molecule type" value="Genomic_DNA"/>
</dbReference>
<evidence type="ECO:0000313" key="11">
    <source>
        <dbReference type="Proteomes" id="UP000245609"/>
    </source>
</evidence>
<dbReference type="Gene3D" id="1.20.5.110">
    <property type="match status" value="1"/>
</dbReference>
<keyword evidence="7" id="KW-0175">Coiled coil</keyword>
<evidence type="ECO:0000256" key="8">
    <source>
        <dbReference type="SAM" id="MobiDB-lite"/>
    </source>
</evidence>
<dbReference type="GO" id="GO:0000149">
    <property type="term" value="F:SNARE binding"/>
    <property type="evidence" value="ECO:0007669"/>
    <property type="project" value="TreeGrafter"/>
</dbReference>
<keyword evidence="3 9" id="KW-0812">Transmembrane</keyword>
<dbReference type="SUPFAM" id="SSF58038">
    <property type="entry name" value="SNARE fusion complex"/>
    <property type="match status" value="1"/>
</dbReference>
<dbReference type="AlphaFoldDB" id="A0A2T9Y0T2"/>
<name>A0A2T9Y0T2_9FUNG</name>
<dbReference type="GO" id="GO:0031201">
    <property type="term" value="C:SNARE complex"/>
    <property type="evidence" value="ECO:0007669"/>
    <property type="project" value="TreeGrafter"/>
</dbReference>
<feature type="transmembrane region" description="Helical" evidence="9">
    <location>
        <begin position="98"/>
        <end position="115"/>
    </location>
</feature>
<dbReference type="GO" id="GO:0006888">
    <property type="term" value="P:endoplasmic reticulum to Golgi vesicle-mediated transport"/>
    <property type="evidence" value="ECO:0007669"/>
    <property type="project" value="TreeGrafter"/>
</dbReference>
<evidence type="ECO:0000256" key="9">
    <source>
        <dbReference type="SAM" id="Phobius"/>
    </source>
</evidence>
<evidence type="ECO:0000313" key="10">
    <source>
        <dbReference type="EMBL" id="PVU85894.1"/>
    </source>
</evidence>
<dbReference type="GO" id="GO:0006906">
    <property type="term" value="P:vesicle fusion"/>
    <property type="evidence" value="ECO:0007669"/>
    <property type="project" value="TreeGrafter"/>
</dbReference>
<feature type="coiled-coil region" evidence="7">
    <location>
        <begin position="48"/>
        <end position="75"/>
    </location>
</feature>
<evidence type="ECO:0008006" key="12">
    <source>
        <dbReference type="Google" id="ProtNLM"/>
    </source>
</evidence>
<evidence type="ECO:0000256" key="3">
    <source>
        <dbReference type="ARBA" id="ARBA00022692"/>
    </source>
</evidence>
<dbReference type="GO" id="GO:0012507">
    <property type="term" value="C:ER to Golgi transport vesicle membrane"/>
    <property type="evidence" value="ECO:0007669"/>
    <property type="project" value="TreeGrafter"/>
</dbReference>
<keyword evidence="4" id="KW-0653">Protein transport</keyword>
<evidence type="ECO:0000256" key="5">
    <source>
        <dbReference type="ARBA" id="ARBA00022989"/>
    </source>
</evidence>
<evidence type="ECO:0000256" key="7">
    <source>
        <dbReference type="SAM" id="Coils"/>
    </source>
</evidence>
<dbReference type="GO" id="GO:0005484">
    <property type="term" value="F:SNAP receptor activity"/>
    <property type="evidence" value="ECO:0007669"/>
    <property type="project" value="TreeGrafter"/>
</dbReference>
<dbReference type="STRING" id="133381.A0A2T9Y0T2"/>
<dbReference type="GO" id="GO:0015031">
    <property type="term" value="P:protein transport"/>
    <property type="evidence" value="ECO:0007669"/>
    <property type="project" value="UniProtKB-KW"/>
</dbReference>
<keyword evidence="2" id="KW-0813">Transport</keyword>
<keyword evidence="5 9" id="KW-1133">Transmembrane helix</keyword>
<feature type="region of interest" description="Disordered" evidence="8">
    <location>
        <begin position="1"/>
        <end position="26"/>
    </location>
</feature>
<keyword evidence="11" id="KW-1185">Reference proteome</keyword>
<sequence length="119" mass="13780">MNRDSQTRNQLFQRSDGTRTKLKPGEVTSYQNEDSFYERSGIEIDDFIDQGLSALDNLKQQRASLNNAHKNLHHSSNTLGLSDRVIRFINRRTAQDKLILFAGMFISLVCIYYILKYFG</sequence>
<evidence type="ECO:0000256" key="4">
    <source>
        <dbReference type="ARBA" id="ARBA00022927"/>
    </source>
</evidence>
<keyword evidence="6 9" id="KW-0472">Membrane</keyword>
<dbReference type="OrthoDB" id="158360at2759"/>
<evidence type="ECO:0000256" key="2">
    <source>
        <dbReference type="ARBA" id="ARBA00022448"/>
    </source>
</evidence>
<comment type="subcellular location">
    <subcellularLocation>
        <location evidence="1">Membrane</location>
        <topology evidence="1">Single-pass type IV membrane protein</topology>
    </subcellularLocation>
</comment>
<dbReference type="PANTHER" id="PTHR21230">
    <property type="entry name" value="VESICLE TRANSPORT V-SNARE PROTEIN VTI1-RELATED"/>
    <property type="match status" value="1"/>
</dbReference>
<dbReference type="Pfam" id="PF12352">
    <property type="entry name" value="V-SNARE_C"/>
    <property type="match status" value="1"/>
</dbReference>
<reference evidence="10 11" key="1">
    <citation type="journal article" date="2018" name="MBio">
        <title>Comparative Genomics Reveals the Core Gene Toolbox for the Fungus-Insect Symbiosis.</title>
        <authorList>
            <person name="Wang Y."/>
            <person name="Stata M."/>
            <person name="Wang W."/>
            <person name="Stajich J.E."/>
            <person name="White M.M."/>
            <person name="Moncalvo J.M."/>
        </authorList>
    </citation>
    <scope>NUCLEOTIDE SEQUENCE [LARGE SCALE GENOMIC DNA]</scope>
    <source>
        <strain evidence="10 11">SC-DP-2</strain>
    </source>
</reference>
<gene>
    <name evidence="10" type="ORF">BB560_006868</name>
</gene>
<comment type="caution">
    <text evidence="10">The sequence shown here is derived from an EMBL/GenBank/DDBJ whole genome shotgun (WGS) entry which is preliminary data.</text>
</comment>
<dbReference type="Proteomes" id="UP000245609">
    <property type="component" value="Unassembled WGS sequence"/>
</dbReference>
<protein>
    <recommendedName>
        <fullName evidence="12">t-SNARE coiled-coil homology domain-containing protein</fullName>
    </recommendedName>
</protein>
<dbReference type="GO" id="GO:0005789">
    <property type="term" value="C:endoplasmic reticulum membrane"/>
    <property type="evidence" value="ECO:0007669"/>
    <property type="project" value="TreeGrafter"/>
</dbReference>
<evidence type="ECO:0000256" key="1">
    <source>
        <dbReference type="ARBA" id="ARBA00004211"/>
    </source>
</evidence>
<organism evidence="10 11">
    <name type="scientific">Smittium megazygosporum</name>
    <dbReference type="NCBI Taxonomy" id="133381"/>
    <lineage>
        <taxon>Eukaryota</taxon>
        <taxon>Fungi</taxon>
        <taxon>Fungi incertae sedis</taxon>
        <taxon>Zoopagomycota</taxon>
        <taxon>Kickxellomycotina</taxon>
        <taxon>Harpellomycetes</taxon>
        <taxon>Harpellales</taxon>
        <taxon>Legeriomycetaceae</taxon>
        <taxon>Smittium</taxon>
    </lineage>
</organism>
<dbReference type="PANTHER" id="PTHR21230:SF1">
    <property type="entry name" value="GOLGI SNAP RECEPTOR COMPLEX MEMBER 2"/>
    <property type="match status" value="1"/>
</dbReference>